<comment type="miscellaneous">
    <text evidence="8">The porphobilinogen subunits are added to the dipyrromethane group.</text>
</comment>
<evidence type="ECO:0000259" key="10">
    <source>
        <dbReference type="Pfam" id="PF03900"/>
    </source>
</evidence>
<dbReference type="Pfam" id="PF01379">
    <property type="entry name" value="Porphobil_deam"/>
    <property type="match status" value="1"/>
</dbReference>
<proteinExistence type="inferred from homology"/>
<feature type="modified residue" description="S-(dipyrrolylmethanemethyl)cysteine" evidence="8">
    <location>
        <position position="241"/>
    </location>
</feature>
<evidence type="ECO:0000256" key="7">
    <source>
        <dbReference type="ARBA" id="ARBA00048169"/>
    </source>
</evidence>
<feature type="domain" description="Porphobilinogen deaminase N-terminal" evidence="9">
    <location>
        <begin position="3"/>
        <end position="212"/>
    </location>
</feature>
<dbReference type="PIRSF" id="PIRSF001438">
    <property type="entry name" value="4pyrrol_synth_OHMeBilane_synth"/>
    <property type="match status" value="1"/>
</dbReference>
<gene>
    <name evidence="8" type="primary">hemC</name>
    <name evidence="11" type="ORF">HNR37_002080</name>
</gene>
<dbReference type="Gene3D" id="3.40.190.10">
    <property type="entry name" value="Periplasmic binding protein-like II"/>
    <property type="match status" value="2"/>
</dbReference>
<comment type="similarity">
    <text evidence="3 8">Belongs to the HMBS family.</text>
</comment>
<dbReference type="Gene3D" id="3.30.160.40">
    <property type="entry name" value="Porphobilinogen deaminase, C-terminal domain"/>
    <property type="match status" value="1"/>
</dbReference>
<evidence type="ECO:0000313" key="12">
    <source>
        <dbReference type="Proteomes" id="UP000528322"/>
    </source>
</evidence>
<dbReference type="InterPro" id="IPR022419">
    <property type="entry name" value="Porphobilin_deaminase_cofac_BS"/>
</dbReference>
<dbReference type="AlphaFoldDB" id="A0A7W7Y6P4"/>
<comment type="caution">
    <text evidence="11">The sequence shown here is derived from an EMBL/GenBank/DDBJ whole genome shotgun (WGS) entry which is preliminary data.</text>
</comment>
<dbReference type="SUPFAM" id="SSF54782">
    <property type="entry name" value="Porphobilinogen deaminase (hydroxymethylbilane synthase), C-terminal domain"/>
    <property type="match status" value="1"/>
</dbReference>
<dbReference type="Pfam" id="PF03900">
    <property type="entry name" value="Porphobil_deamC"/>
    <property type="match status" value="1"/>
</dbReference>
<dbReference type="PANTHER" id="PTHR11557">
    <property type="entry name" value="PORPHOBILINOGEN DEAMINASE"/>
    <property type="match status" value="1"/>
</dbReference>
<dbReference type="PRINTS" id="PR00151">
    <property type="entry name" value="PORPHBDMNASE"/>
</dbReference>
<evidence type="ECO:0000259" key="9">
    <source>
        <dbReference type="Pfam" id="PF01379"/>
    </source>
</evidence>
<dbReference type="InterPro" id="IPR000860">
    <property type="entry name" value="HemC"/>
</dbReference>
<dbReference type="EC" id="2.5.1.61" evidence="8"/>
<evidence type="ECO:0000256" key="6">
    <source>
        <dbReference type="ARBA" id="ARBA00023244"/>
    </source>
</evidence>
<sequence length="309" mass="34109">MKITIGTRASKLALWQAEHIKAEIEGRYSDVEVVLKKIVTKGDKILDSPLAKVGGKGLFVKEIENELISGEIDIAVHSMKDVPTEFPDGLELFAITYRGDPRDAFVSAHGKSLAELSHKEDVTIGTSSLRRQAQLLIRYSHWNIVWVRGNVQTRLKRMEERGMDGIILAAAGLQRLELEHLVQEYIDPEVMVPAIGQGALGLEIRSADNELKEKLKFLIHPETTQCVLAERALLRTMEGGCQVPIGAYATMTSDGQVHLKAMVGSVDGKTVVRRESIGNDPEVLGIDLANEMLDAGARAILQEVYQDHQ</sequence>
<dbReference type="EMBL" id="JACHID010000015">
    <property type="protein sequence ID" value="MBB5022737.1"/>
    <property type="molecule type" value="Genomic_DNA"/>
</dbReference>
<dbReference type="PANTHER" id="PTHR11557:SF0">
    <property type="entry name" value="PORPHOBILINOGEN DEAMINASE"/>
    <property type="match status" value="1"/>
</dbReference>
<dbReference type="GO" id="GO:0006782">
    <property type="term" value="P:protoporphyrinogen IX biosynthetic process"/>
    <property type="evidence" value="ECO:0007669"/>
    <property type="project" value="UniProtKB-UniRule"/>
</dbReference>
<reference evidence="11 12" key="1">
    <citation type="submission" date="2020-08" db="EMBL/GenBank/DDBJ databases">
        <title>Genomic Encyclopedia of Type Strains, Phase IV (KMG-IV): sequencing the most valuable type-strain genomes for metagenomic binning, comparative biology and taxonomic classification.</title>
        <authorList>
            <person name="Goeker M."/>
        </authorList>
    </citation>
    <scope>NUCLEOTIDE SEQUENCE [LARGE SCALE GENOMIC DNA]</scope>
    <source>
        <strain evidence="11 12">DSM 22071</strain>
    </source>
</reference>
<accession>A0A7W7Y6P4</accession>
<name>A0A7W7Y6P4_9BACT</name>
<comment type="function">
    <text evidence="1 8">Tetrapolymerization of the monopyrrole PBG into the hydroxymethylbilane pre-uroporphyrinogen in several discrete steps.</text>
</comment>
<dbReference type="SUPFAM" id="SSF53850">
    <property type="entry name" value="Periplasmic binding protein-like II"/>
    <property type="match status" value="1"/>
</dbReference>
<evidence type="ECO:0000256" key="1">
    <source>
        <dbReference type="ARBA" id="ARBA00002869"/>
    </source>
</evidence>
<dbReference type="GO" id="GO:0004418">
    <property type="term" value="F:hydroxymethylbilane synthase activity"/>
    <property type="evidence" value="ECO:0007669"/>
    <property type="project" value="UniProtKB-UniRule"/>
</dbReference>
<dbReference type="Proteomes" id="UP000528322">
    <property type="component" value="Unassembled WGS sequence"/>
</dbReference>
<organism evidence="11 12">
    <name type="scientific">Desulfurispira natronophila</name>
    <dbReference type="NCBI Taxonomy" id="682562"/>
    <lineage>
        <taxon>Bacteria</taxon>
        <taxon>Pseudomonadati</taxon>
        <taxon>Chrysiogenota</taxon>
        <taxon>Chrysiogenia</taxon>
        <taxon>Chrysiogenales</taxon>
        <taxon>Chrysiogenaceae</taxon>
        <taxon>Desulfurispira</taxon>
    </lineage>
</organism>
<keyword evidence="5 8" id="KW-0808">Transferase</keyword>
<evidence type="ECO:0000256" key="3">
    <source>
        <dbReference type="ARBA" id="ARBA00005638"/>
    </source>
</evidence>
<comment type="subunit">
    <text evidence="4 8">Monomer.</text>
</comment>
<keyword evidence="6 8" id="KW-0627">Porphyrin biosynthesis</keyword>
<feature type="domain" description="Porphobilinogen deaminase C-terminal" evidence="10">
    <location>
        <begin position="225"/>
        <end position="293"/>
    </location>
</feature>
<comment type="cofactor">
    <cofactor evidence="8">
        <name>dipyrromethane</name>
        <dbReference type="ChEBI" id="CHEBI:60342"/>
    </cofactor>
    <text evidence="8">Binds 1 dipyrromethane group covalently.</text>
</comment>
<protein>
    <recommendedName>
        <fullName evidence="8">Porphobilinogen deaminase</fullName>
        <shortName evidence="8">PBG</shortName>
        <ecNumber evidence="8">2.5.1.61</ecNumber>
    </recommendedName>
    <alternativeName>
        <fullName evidence="8">Hydroxymethylbilane synthase</fullName>
        <shortName evidence="8">HMBS</shortName>
    </alternativeName>
    <alternativeName>
        <fullName evidence="8">Pre-uroporphyrinogen synthase</fullName>
    </alternativeName>
</protein>
<evidence type="ECO:0000256" key="8">
    <source>
        <dbReference type="HAMAP-Rule" id="MF_00260"/>
    </source>
</evidence>
<comment type="pathway">
    <text evidence="2">Porphyrin-containing compound metabolism; protoporphyrin-IX biosynthesis; coproporphyrinogen-III from 5-aminolevulinate: step 2/4.</text>
</comment>
<dbReference type="PROSITE" id="PS00533">
    <property type="entry name" value="PORPHOBILINOGEN_DEAM"/>
    <property type="match status" value="1"/>
</dbReference>
<dbReference type="GO" id="GO:0005737">
    <property type="term" value="C:cytoplasm"/>
    <property type="evidence" value="ECO:0007669"/>
    <property type="project" value="UniProtKB-UniRule"/>
</dbReference>
<comment type="catalytic activity">
    <reaction evidence="7 8">
        <text>4 porphobilinogen + H2O = hydroxymethylbilane + 4 NH4(+)</text>
        <dbReference type="Rhea" id="RHEA:13185"/>
        <dbReference type="ChEBI" id="CHEBI:15377"/>
        <dbReference type="ChEBI" id="CHEBI:28938"/>
        <dbReference type="ChEBI" id="CHEBI:57845"/>
        <dbReference type="ChEBI" id="CHEBI:58126"/>
        <dbReference type="EC" id="2.5.1.61"/>
    </reaction>
</comment>
<dbReference type="FunFam" id="3.40.190.10:FF:000004">
    <property type="entry name" value="Porphobilinogen deaminase"/>
    <property type="match status" value="1"/>
</dbReference>
<dbReference type="InterPro" id="IPR022417">
    <property type="entry name" value="Porphobilin_deaminase_N"/>
</dbReference>
<keyword evidence="12" id="KW-1185">Reference proteome</keyword>
<dbReference type="FunFam" id="3.40.190.10:FF:000005">
    <property type="entry name" value="Porphobilinogen deaminase"/>
    <property type="match status" value="1"/>
</dbReference>
<evidence type="ECO:0000256" key="5">
    <source>
        <dbReference type="ARBA" id="ARBA00022679"/>
    </source>
</evidence>
<dbReference type="InterPro" id="IPR022418">
    <property type="entry name" value="Porphobilinogen_deaminase_C"/>
</dbReference>
<dbReference type="InterPro" id="IPR036803">
    <property type="entry name" value="Porphobilinogen_deaminase_C_sf"/>
</dbReference>
<dbReference type="NCBIfam" id="TIGR00212">
    <property type="entry name" value="hemC"/>
    <property type="match status" value="1"/>
</dbReference>
<dbReference type="FunFam" id="3.30.160.40:FF:000002">
    <property type="entry name" value="Porphobilinogen deaminase"/>
    <property type="match status" value="1"/>
</dbReference>
<dbReference type="HAMAP" id="MF_00260">
    <property type="entry name" value="Porphobil_deam"/>
    <property type="match status" value="1"/>
</dbReference>
<dbReference type="RefSeq" id="WP_183733803.1">
    <property type="nucleotide sequence ID" value="NZ_JACHID010000015.1"/>
</dbReference>
<dbReference type="CDD" id="cd13646">
    <property type="entry name" value="PBP2_EcHMBS_like"/>
    <property type="match status" value="1"/>
</dbReference>
<evidence type="ECO:0000313" key="11">
    <source>
        <dbReference type="EMBL" id="MBB5022737.1"/>
    </source>
</evidence>
<evidence type="ECO:0000256" key="2">
    <source>
        <dbReference type="ARBA" id="ARBA00004735"/>
    </source>
</evidence>
<evidence type="ECO:0000256" key="4">
    <source>
        <dbReference type="ARBA" id="ARBA00011245"/>
    </source>
</evidence>